<name>A0A1S1ZNG9_9STRE</name>
<dbReference type="Pfam" id="PF13354">
    <property type="entry name" value="Beta-lactamase2"/>
    <property type="match status" value="1"/>
</dbReference>
<feature type="region of interest" description="Disordered" evidence="1">
    <location>
        <begin position="44"/>
        <end position="68"/>
    </location>
</feature>
<gene>
    <name evidence="4" type="ORF">A9Y57_01406</name>
</gene>
<feature type="signal peptide" evidence="2">
    <location>
        <begin position="1"/>
        <end position="35"/>
    </location>
</feature>
<keyword evidence="4" id="KW-0645">Protease</keyword>
<feature type="region of interest" description="Disordered" evidence="1">
    <location>
        <begin position="350"/>
        <end position="372"/>
    </location>
</feature>
<comment type="caution">
    <text evidence="4">The sequence shown here is derived from an EMBL/GenBank/DDBJ whole genome shotgun (WGS) entry which is preliminary data.</text>
</comment>
<dbReference type="OrthoDB" id="1642139at2"/>
<dbReference type="Gene3D" id="3.40.710.10">
    <property type="entry name" value="DD-peptidase/beta-lactamase superfamily"/>
    <property type="match status" value="1"/>
</dbReference>
<dbReference type="GO" id="GO:0008800">
    <property type="term" value="F:beta-lactamase activity"/>
    <property type="evidence" value="ECO:0007669"/>
    <property type="project" value="InterPro"/>
</dbReference>
<dbReference type="GO" id="GO:0004180">
    <property type="term" value="F:carboxypeptidase activity"/>
    <property type="evidence" value="ECO:0007669"/>
    <property type="project" value="UniProtKB-KW"/>
</dbReference>
<dbReference type="GO" id="GO:0046677">
    <property type="term" value="P:response to antibiotic"/>
    <property type="evidence" value="ECO:0007669"/>
    <property type="project" value="InterPro"/>
</dbReference>
<feature type="chain" id="PRO_5043501036" evidence="2">
    <location>
        <begin position="36"/>
        <end position="372"/>
    </location>
</feature>
<keyword evidence="4" id="KW-0121">Carboxypeptidase</keyword>
<dbReference type="RefSeq" id="WP_003107268.1">
    <property type="nucleotide sequence ID" value="NZ_CBCPIC010000001.1"/>
</dbReference>
<feature type="compositionally biased region" description="Basic and acidic residues" evidence="1">
    <location>
        <begin position="58"/>
        <end position="68"/>
    </location>
</feature>
<dbReference type="InterPro" id="IPR012338">
    <property type="entry name" value="Beta-lactam/transpept-like"/>
</dbReference>
<proteinExistence type="predicted"/>
<feature type="compositionally biased region" description="Acidic residues" evidence="1">
    <location>
        <begin position="362"/>
        <end position="372"/>
    </location>
</feature>
<evidence type="ECO:0000313" key="5">
    <source>
        <dbReference type="Proteomes" id="UP000217465"/>
    </source>
</evidence>
<dbReference type="PANTHER" id="PTHR35333:SF3">
    <property type="entry name" value="BETA-LACTAMASE-TYPE TRANSPEPTIDASE FOLD CONTAINING PROTEIN"/>
    <property type="match status" value="1"/>
</dbReference>
<keyword evidence="2" id="KW-0732">Signal</keyword>
<feature type="compositionally biased region" description="Basic residues" evidence="1">
    <location>
        <begin position="47"/>
        <end position="57"/>
    </location>
</feature>
<sequence>MLNERNYFSLRKTIVLLCLGLLAFSGLVLTGSALAQNTKMKEEKTVKKTKSKPKKVKEKSQADKDATMEADKDRMNALGLYYDYSHLSLEDTVKAYLDEFGIAHDQVAFSYKDLESGKTASMNDTQPMTAGSTYKLPLNMLVVDEVAKGKYTLEQRFDITNTNYELLNEHNAYMAQFNGAMSIPDMQEYSLVYSENTPAYALGDRLGGMGKAYTKLGKYGKSKAEIKTIKEKGNKTTSDYYIQVLDYLWKHKEKYKDILYYIGESFPGEYYKTYLPADVVVYQKPGYVREALNVDAVVCEKSPYLIALYTRYLGGSTEESDEINGIGYGQLVSLTYVINEWHRVNHNKVDQPTPALEQEPASLEEDPTQIVS</sequence>
<dbReference type="InterPro" id="IPR000871">
    <property type="entry name" value="Beta-lactam_class-A"/>
</dbReference>
<evidence type="ECO:0000259" key="3">
    <source>
        <dbReference type="Pfam" id="PF13354"/>
    </source>
</evidence>
<protein>
    <submittedName>
        <fullName evidence="4">D-alanyl-D-alanine carboxypeptidase</fullName>
    </submittedName>
</protein>
<dbReference type="AlphaFoldDB" id="A0A1S1ZNG9"/>
<dbReference type="EMBL" id="NSGR01000008">
    <property type="protein sequence ID" value="PCH12687.1"/>
    <property type="molecule type" value="Genomic_DNA"/>
</dbReference>
<keyword evidence="4" id="KW-0378">Hydrolase</keyword>
<dbReference type="SUPFAM" id="SSF56601">
    <property type="entry name" value="beta-lactamase/transpeptidase-like"/>
    <property type="match status" value="1"/>
</dbReference>
<reference evidence="4 5" key="1">
    <citation type="submission" date="2016-06" db="EMBL/GenBank/DDBJ databases">
        <authorList>
            <person name="Haines A.N."/>
            <person name="Council K.R."/>
        </authorList>
    </citation>
    <scope>NUCLEOTIDE SEQUENCE [LARGE SCALE GENOMIC DNA]</scope>
    <source>
        <strain evidence="4 5">SP158-29</strain>
    </source>
</reference>
<dbReference type="InterPro" id="IPR045155">
    <property type="entry name" value="Beta-lactam_cat"/>
</dbReference>
<evidence type="ECO:0000256" key="1">
    <source>
        <dbReference type="SAM" id="MobiDB-lite"/>
    </source>
</evidence>
<evidence type="ECO:0000313" key="4">
    <source>
        <dbReference type="EMBL" id="PCH12687.1"/>
    </source>
</evidence>
<organism evidence="4 5">
    <name type="scientific">Streptococcus parauberis</name>
    <dbReference type="NCBI Taxonomy" id="1348"/>
    <lineage>
        <taxon>Bacteria</taxon>
        <taxon>Bacillati</taxon>
        <taxon>Bacillota</taxon>
        <taxon>Bacilli</taxon>
        <taxon>Lactobacillales</taxon>
        <taxon>Streptococcaceae</taxon>
        <taxon>Streptococcus</taxon>
    </lineage>
</organism>
<feature type="domain" description="Beta-lactamase class A catalytic" evidence="3">
    <location>
        <begin position="109"/>
        <end position="310"/>
    </location>
</feature>
<dbReference type="GO" id="GO:0030655">
    <property type="term" value="P:beta-lactam antibiotic catabolic process"/>
    <property type="evidence" value="ECO:0007669"/>
    <property type="project" value="InterPro"/>
</dbReference>
<dbReference type="PANTHER" id="PTHR35333">
    <property type="entry name" value="BETA-LACTAMASE"/>
    <property type="match status" value="1"/>
</dbReference>
<accession>A0A1S1ZNG9</accession>
<dbReference type="Proteomes" id="UP000217465">
    <property type="component" value="Unassembled WGS sequence"/>
</dbReference>
<evidence type="ECO:0000256" key="2">
    <source>
        <dbReference type="SAM" id="SignalP"/>
    </source>
</evidence>